<reference evidence="1" key="1">
    <citation type="journal article" date="2019" name="MBio">
        <title>Virus Genomes from Deep Sea Sediments Expand the Ocean Megavirome and Support Independent Origins of Viral Gigantism.</title>
        <authorList>
            <person name="Backstrom D."/>
            <person name="Yutin N."/>
            <person name="Jorgensen S.L."/>
            <person name="Dharamshi J."/>
            <person name="Homa F."/>
            <person name="Zaremba-Niedwiedzka K."/>
            <person name="Spang A."/>
            <person name="Wolf Y.I."/>
            <person name="Koonin E.V."/>
            <person name="Ettema T.J."/>
        </authorList>
    </citation>
    <scope>NUCLEOTIDE SEQUENCE</scope>
</reference>
<sequence length="496" mass="57343">MPGMSAIRQHAQISFINEDNQNNYYTGAHEFRYCVQLETPVCTEPLVLLDITYFYGVAKDGLDRSNVMISILEETFNSTLPRSMMMAKSLGQYLNPSPQQITVTVRDTLSILEHIIRNYYDTFCEELSVLHDLQQIYTQLHNREPLTLQTLMQFDPQRSGHLYQWCTSENMIFRTSYIIATFRNIYLFNVAYHLPVHHPECLLPHEMITDTLPNFMFEYITNGKDLTLLAFCYHQIKLIEQYTGQPNSGVPYHPDLAEQLAKQWLPKHKGKLVTQISKQAQEWRKEQALTIMTMQDDIVAYINSLLVVCNQQLGILVDLDNCEPDDPRVDVLLQTLPTFQPPRVLEHILSEHLHFYNPEMYHRTVNIQRTGLLLSSLLDVMLWKKPLVMFNIDLHAKLTTTIHPSAEEYRDDYYKHDALRAVLGKFSGDFGQIMWSICYGHIFASEDNNTSAMALMLHRLPKRYVHSNVPQRGVTWGNIHGLGDGSCVDVTINKGK</sequence>
<organism evidence="1">
    <name type="scientific">Marseillevirus LCMAC202</name>
    <dbReference type="NCBI Taxonomy" id="2506606"/>
    <lineage>
        <taxon>Viruses</taxon>
        <taxon>Varidnaviria</taxon>
        <taxon>Bamfordvirae</taxon>
        <taxon>Nucleocytoviricota</taxon>
        <taxon>Megaviricetes</taxon>
        <taxon>Pimascovirales</taxon>
        <taxon>Pimascovirales incertae sedis</taxon>
        <taxon>Marseilleviridae</taxon>
    </lineage>
</organism>
<evidence type="ECO:0000313" key="1">
    <source>
        <dbReference type="EMBL" id="QBK87804.1"/>
    </source>
</evidence>
<gene>
    <name evidence="1" type="ORF">LCMAC202_01400</name>
</gene>
<accession>A0A481YZ32</accession>
<proteinExistence type="predicted"/>
<name>A0A481YZ32_9VIRU</name>
<protein>
    <submittedName>
        <fullName evidence="1">Uncharacterized protein</fullName>
    </submittedName>
</protein>
<dbReference type="EMBL" id="MK500369">
    <property type="protein sequence ID" value="QBK87804.1"/>
    <property type="molecule type" value="Genomic_DNA"/>
</dbReference>